<accession>A0AB36NVL2</accession>
<comment type="caution">
    <text evidence="1">The sequence shown here is derived from an EMBL/GenBank/DDBJ whole genome shotgun (WGS) entry which is preliminary data.</text>
</comment>
<proteinExistence type="predicted"/>
<evidence type="ECO:0000313" key="4">
    <source>
        <dbReference type="Proteomes" id="UP000198431"/>
    </source>
</evidence>
<dbReference type="Proteomes" id="UP000198431">
    <property type="component" value="Unassembled WGS sequence"/>
</dbReference>
<name>A0AB36NVL2_9FLAO</name>
<dbReference type="EMBL" id="FRBX01000003">
    <property type="protein sequence ID" value="SHM55496.1"/>
    <property type="molecule type" value="Genomic_DNA"/>
</dbReference>
<dbReference type="AlphaFoldDB" id="A0AB36NVL2"/>
<evidence type="ECO:0000313" key="3">
    <source>
        <dbReference type="Proteomes" id="UP000184216"/>
    </source>
</evidence>
<gene>
    <name evidence="1" type="ORF">B0A72_21205</name>
    <name evidence="2" type="ORF">SAMN05444387_2802</name>
</gene>
<organism evidence="1 4">
    <name type="scientific">Flavobacterium pectinovorum</name>
    <dbReference type="NCBI Taxonomy" id="29533"/>
    <lineage>
        <taxon>Bacteria</taxon>
        <taxon>Pseudomonadati</taxon>
        <taxon>Bacteroidota</taxon>
        <taxon>Flavobacteriia</taxon>
        <taxon>Flavobacteriales</taxon>
        <taxon>Flavobacteriaceae</taxon>
        <taxon>Flavobacterium</taxon>
    </lineage>
</organism>
<evidence type="ECO:0000313" key="2">
    <source>
        <dbReference type="EMBL" id="SHM55496.1"/>
    </source>
</evidence>
<protein>
    <submittedName>
        <fullName evidence="1">Uncharacterized protein</fullName>
    </submittedName>
</protein>
<reference evidence="2 3" key="2">
    <citation type="submission" date="2016-11" db="EMBL/GenBank/DDBJ databases">
        <authorList>
            <person name="Varghese N."/>
            <person name="Submissions S."/>
        </authorList>
    </citation>
    <scope>NUCLEOTIDE SEQUENCE [LARGE SCALE GENOMIC DNA]</scope>
    <source>
        <strain evidence="2 3">DSM 6368</strain>
    </source>
</reference>
<evidence type="ECO:0000313" key="1">
    <source>
        <dbReference type="EMBL" id="OXB00097.1"/>
    </source>
</evidence>
<dbReference type="EMBL" id="MUHB01000025">
    <property type="protein sequence ID" value="OXB00097.1"/>
    <property type="molecule type" value="Genomic_DNA"/>
</dbReference>
<dbReference type="Proteomes" id="UP000184216">
    <property type="component" value="Unassembled WGS sequence"/>
</dbReference>
<keyword evidence="3" id="KW-1185">Reference proteome</keyword>
<sequence>MKTTIKNNYDSSQMSEKIDIIIPSENSSSLRVSYVDFKFDEYPNHDLTVKIFLNEDIDELIEFNFCHFKNIDLVFYRFMYQW</sequence>
<reference evidence="1 4" key="1">
    <citation type="submission" date="2016-11" db="EMBL/GenBank/DDBJ databases">
        <title>Whole genomes of Flavobacteriaceae.</title>
        <authorList>
            <person name="Stine C."/>
            <person name="Li C."/>
            <person name="Tadesse D."/>
        </authorList>
    </citation>
    <scope>NUCLEOTIDE SEQUENCE [LARGE SCALE GENOMIC DNA]</scope>
    <source>
        <strain evidence="1 4">ATCC 19366</strain>
    </source>
</reference>